<gene>
    <name evidence="2" type="ORF">M3P09_00280</name>
</gene>
<keyword evidence="1" id="KW-0472">Membrane</keyword>
<evidence type="ECO:0000256" key="1">
    <source>
        <dbReference type="SAM" id="Phobius"/>
    </source>
</evidence>
<sequence length="166" mass="19119">MKYFYLFFYPIIFLALFGLSTYINIKDYSTLRSITYRSGIELLNDPKTLILGTGIGSFGSAESVVYKSDVYDKINFPQHYKNILASGNNSKSGTENFFFMVLVEFGVIGLFLYYAIILKTTNIKLTYFSTFYILIIVSITFVYPINALPFMYLVNIFFPFGKLKNK</sequence>
<comment type="caution">
    <text evidence="2">The sequence shown here is derived from an EMBL/GenBank/DDBJ whole genome shotgun (WGS) entry which is preliminary data.</text>
</comment>
<feature type="transmembrane region" description="Helical" evidence="1">
    <location>
        <begin position="6"/>
        <end position="25"/>
    </location>
</feature>
<evidence type="ECO:0008006" key="4">
    <source>
        <dbReference type="Google" id="ProtNLM"/>
    </source>
</evidence>
<protein>
    <recommendedName>
        <fullName evidence="4">O-antigen ligase domain-containing protein</fullName>
    </recommendedName>
</protein>
<keyword evidence="1" id="KW-1133">Transmembrane helix</keyword>
<feature type="transmembrane region" description="Helical" evidence="1">
    <location>
        <begin position="97"/>
        <end position="118"/>
    </location>
</feature>
<feature type="transmembrane region" description="Helical" evidence="1">
    <location>
        <begin position="130"/>
        <end position="158"/>
    </location>
</feature>
<dbReference type="RefSeq" id="WP_249971593.1">
    <property type="nucleotide sequence ID" value="NZ_JAMFLZ010000001.1"/>
</dbReference>
<organism evidence="2 3">
    <name type="scientific">Jejuia spongiicola</name>
    <dbReference type="NCBI Taxonomy" id="2942207"/>
    <lineage>
        <taxon>Bacteria</taxon>
        <taxon>Pseudomonadati</taxon>
        <taxon>Bacteroidota</taxon>
        <taxon>Flavobacteriia</taxon>
        <taxon>Flavobacteriales</taxon>
        <taxon>Flavobacteriaceae</taxon>
        <taxon>Jejuia</taxon>
    </lineage>
</organism>
<evidence type="ECO:0000313" key="2">
    <source>
        <dbReference type="EMBL" id="MCL6293417.1"/>
    </source>
</evidence>
<reference evidence="2" key="1">
    <citation type="submission" date="2022-05" db="EMBL/GenBank/DDBJ databases">
        <authorList>
            <person name="Park J.-S."/>
        </authorList>
    </citation>
    <scope>NUCLEOTIDE SEQUENCE</scope>
    <source>
        <strain evidence="2">2012CJ34-3</strain>
    </source>
</reference>
<proteinExistence type="predicted"/>
<keyword evidence="1" id="KW-0812">Transmembrane</keyword>
<dbReference type="Proteomes" id="UP001165381">
    <property type="component" value="Unassembled WGS sequence"/>
</dbReference>
<name>A0ABT0Q8W0_9FLAO</name>
<keyword evidence="3" id="KW-1185">Reference proteome</keyword>
<accession>A0ABT0Q8W0</accession>
<dbReference type="EMBL" id="JAMFLZ010000001">
    <property type="protein sequence ID" value="MCL6293417.1"/>
    <property type="molecule type" value="Genomic_DNA"/>
</dbReference>
<evidence type="ECO:0000313" key="3">
    <source>
        <dbReference type="Proteomes" id="UP001165381"/>
    </source>
</evidence>